<dbReference type="EMBL" id="LBRS01000009">
    <property type="protein sequence ID" value="KKQ01399.1"/>
    <property type="molecule type" value="Genomic_DNA"/>
</dbReference>
<comment type="caution">
    <text evidence="1">The sequence shown here is derived from an EMBL/GenBank/DDBJ whole genome shotgun (WGS) entry which is preliminary data.</text>
</comment>
<protein>
    <submittedName>
        <fullName evidence="1">Uncharacterized protein</fullName>
    </submittedName>
</protein>
<sequence length="272" mass="30794">MGFEARQDFLTEEVLTRTIQETTDTNPLRRQPYAEDYSNVAYRLVRGAIHGKRLHLGEPEKGYRDLESFTDADGSEIQLSRKQKPYFYIPGSQVEGWPGGNPELGQLYVCGSDLLKLQSFIFTDTEKQQILPILLQKGALFYYSPFNTEENDMLVRMEDPDKGVLVPVDTFESGDVQLSIGEDDHHNQKVFMTKQFLLHPAKIELALPKSDPRYFEDRVLRNLVGLADSVGTQMTGWDTGREGQLSARRNLVSQRVKSVVMSMSQIGAVIGK</sequence>
<accession>A0A0G0GNI2</accession>
<dbReference type="Proteomes" id="UP000034344">
    <property type="component" value="Unassembled WGS sequence"/>
</dbReference>
<proteinExistence type="predicted"/>
<organism evidence="1 2">
    <name type="scientific">Candidatus Roizmanbacteria bacterium GW2011_GWA2_36_23</name>
    <dbReference type="NCBI Taxonomy" id="1618480"/>
    <lineage>
        <taxon>Bacteria</taxon>
        <taxon>Candidatus Roizmaniibacteriota</taxon>
    </lineage>
</organism>
<name>A0A0G0GNI2_9BACT</name>
<dbReference type="AlphaFoldDB" id="A0A0G0GNI2"/>
<evidence type="ECO:0000313" key="2">
    <source>
        <dbReference type="Proteomes" id="UP000034344"/>
    </source>
</evidence>
<reference evidence="1 2" key="1">
    <citation type="journal article" date="2015" name="Nature">
        <title>rRNA introns, odd ribosomes, and small enigmatic genomes across a large radiation of phyla.</title>
        <authorList>
            <person name="Brown C.T."/>
            <person name="Hug L.A."/>
            <person name="Thomas B.C."/>
            <person name="Sharon I."/>
            <person name="Castelle C.J."/>
            <person name="Singh A."/>
            <person name="Wilkins M.J."/>
            <person name="Williams K.H."/>
            <person name="Banfield J.F."/>
        </authorList>
    </citation>
    <scope>NUCLEOTIDE SEQUENCE [LARGE SCALE GENOMIC DNA]</scope>
</reference>
<evidence type="ECO:0000313" key="1">
    <source>
        <dbReference type="EMBL" id="KKQ01399.1"/>
    </source>
</evidence>
<gene>
    <name evidence="1" type="ORF">US11_C0009G0011</name>
</gene>